<feature type="domain" description="Bromo" evidence="10">
    <location>
        <begin position="78"/>
        <end position="133"/>
    </location>
</feature>
<dbReference type="AlphaFoldDB" id="A0A3B3DJM1"/>
<dbReference type="STRING" id="30732.ENSOMEP00000030277"/>
<dbReference type="Proteomes" id="UP000261560">
    <property type="component" value="Unplaced"/>
</dbReference>
<keyword evidence="5 8" id="KW-0103">Bromodomain</keyword>
<dbReference type="InterPro" id="IPR036427">
    <property type="entry name" value="Bromodomain-like_sf"/>
</dbReference>
<dbReference type="SMART" id="SM00297">
    <property type="entry name" value="BROMO"/>
    <property type="match status" value="1"/>
</dbReference>
<keyword evidence="6" id="KW-0804">Transcription</keyword>
<evidence type="ECO:0000256" key="7">
    <source>
        <dbReference type="ARBA" id="ARBA00023242"/>
    </source>
</evidence>
<dbReference type="GO" id="GO:0016514">
    <property type="term" value="C:SWI/SNF complex"/>
    <property type="evidence" value="ECO:0007669"/>
    <property type="project" value="TreeGrafter"/>
</dbReference>
<dbReference type="PROSITE" id="PS50014">
    <property type="entry name" value="BROMODOMAIN_2"/>
    <property type="match status" value="1"/>
</dbReference>
<dbReference type="PRINTS" id="PR00503">
    <property type="entry name" value="BROMODOMAIN"/>
</dbReference>
<reference evidence="11" key="2">
    <citation type="submission" date="2025-09" db="UniProtKB">
        <authorList>
            <consortium name="Ensembl"/>
        </authorList>
    </citation>
    <scope>IDENTIFICATION</scope>
</reference>
<keyword evidence="3" id="KW-0156">Chromatin regulator</keyword>
<evidence type="ECO:0000256" key="8">
    <source>
        <dbReference type="PROSITE-ProRule" id="PRU00035"/>
    </source>
</evidence>
<protein>
    <recommendedName>
        <fullName evidence="10">Bromo domain-containing protein</fullName>
    </recommendedName>
</protein>
<keyword evidence="12" id="KW-1185">Reference proteome</keyword>
<evidence type="ECO:0000259" key="10">
    <source>
        <dbReference type="PROSITE" id="PS50014"/>
    </source>
</evidence>
<dbReference type="Pfam" id="PF00439">
    <property type="entry name" value="Bromodomain"/>
    <property type="match status" value="1"/>
</dbReference>
<accession>A0A3B3DJM1</accession>
<dbReference type="PANTHER" id="PTHR16062">
    <property type="entry name" value="SWI/SNF-RELATED"/>
    <property type="match status" value="1"/>
</dbReference>
<keyword evidence="7" id="KW-0539">Nucleus</keyword>
<dbReference type="Gene3D" id="1.20.920.10">
    <property type="entry name" value="Bromodomain-like"/>
    <property type="match status" value="1"/>
</dbReference>
<dbReference type="InterPro" id="IPR001487">
    <property type="entry name" value="Bromodomain"/>
</dbReference>
<name>A0A3B3DJM1_ORYME</name>
<evidence type="ECO:0000256" key="1">
    <source>
        <dbReference type="ARBA" id="ARBA00004123"/>
    </source>
</evidence>
<dbReference type="InterPro" id="IPR037382">
    <property type="entry name" value="Rsc/polybromo"/>
</dbReference>
<comment type="subcellular location">
    <subcellularLocation>
        <location evidence="1">Nucleus</location>
    </subcellularLocation>
</comment>
<reference evidence="11" key="1">
    <citation type="submission" date="2025-08" db="UniProtKB">
        <authorList>
            <consortium name="Ensembl"/>
        </authorList>
    </citation>
    <scope>IDENTIFICATION</scope>
</reference>
<proteinExistence type="predicted"/>
<dbReference type="Ensembl" id="ENSOMET00000032955.1">
    <property type="protein sequence ID" value="ENSOMEP00000030277.1"/>
    <property type="gene ID" value="ENSOMEG00000014455.1"/>
</dbReference>
<dbReference type="GO" id="GO:0006338">
    <property type="term" value="P:chromatin remodeling"/>
    <property type="evidence" value="ECO:0007669"/>
    <property type="project" value="InterPro"/>
</dbReference>
<evidence type="ECO:0000256" key="9">
    <source>
        <dbReference type="SAM" id="MobiDB-lite"/>
    </source>
</evidence>
<dbReference type="CDD" id="cd05524">
    <property type="entry name" value="Bromo_polybromo_I"/>
    <property type="match status" value="1"/>
</dbReference>
<dbReference type="GO" id="GO:0016586">
    <property type="term" value="C:RSC-type complex"/>
    <property type="evidence" value="ECO:0007669"/>
    <property type="project" value="InterPro"/>
</dbReference>
<dbReference type="GeneTree" id="ENSGT00390000003017"/>
<keyword evidence="2" id="KW-0677">Repeat</keyword>
<evidence type="ECO:0000313" key="11">
    <source>
        <dbReference type="Ensembl" id="ENSOMEP00000030277.1"/>
    </source>
</evidence>
<sequence length="206" mass="24277">MKYSLNFRKAKKKKKNEKDKIAKETDFKHSYCGSGNFDRVGREWMIPPTEAFRTFPSCLQIAVCHELYNTVRDYKDDQGRMLCELFIRAPKRRNQPDYYHVVSQPIDMMKIQQKLKMEEYDDVDQLTSDFQLLCVQSRENIRLFPGIQTDSPEYRAACKLWDLYLRTKNEFVQRGEYEEDDEGYEAPENPGGSTEDEVMFGGSSEN</sequence>
<keyword evidence="4" id="KW-0805">Transcription regulation</keyword>
<dbReference type="PaxDb" id="30732-ENSOMEP00000030277"/>
<dbReference type="GO" id="GO:0006368">
    <property type="term" value="P:transcription elongation by RNA polymerase II"/>
    <property type="evidence" value="ECO:0007669"/>
    <property type="project" value="TreeGrafter"/>
</dbReference>
<evidence type="ECO:0000256" key="6">
    <source>
        <dbReference type="ARBA" id="ARBA00023163"/>
    </source>
</evidence>
<evidence type="ECO:0000313" key="12">
    <source>
        <dbReference type="Proteomes" id="UP000261560"/>
    </source>
</evidence>
<dbReference type="GO" id="GO:0003682">
    <property type="term" value="F:chromatin binding"/>
    <property type="evidence" value="ECO:0007669"/>
    <property type="project" value="TreeGrafter"/>
</dbReference>
<dbReference type="SUPFAM" id="SSF47370">
    <property type="entry name" value="Bromodomain"/>
    <property type="match status" value="1"/>
</dbReference>
<evidence type="ECO:0000256" key="3">
    <source>
        <dbReference type="ARBA" id="ARBA00022853"/>
    </source>
</evidence>
<feature type="region of interest" description="Disordered" evidence="9">
    <location>
        <begin position="175"/>
        <end position="206"/>
    </location>
</feature>
<evidence type="ECO:0000256" key="2">
    <source>
        <dbReference type="ARBA" id="ARBA00022737"/>
    </source>
</evidence>
<evidence type="ECO:0000256" key="5">
    <source>
        <dbReference type="ARBA" id="ARBA00023117"/>
    </source>
</evidence>
<organism evidence="11 12">
    <name type="scientific">Oryzias melastigma</name>
    <name type="common">Marine medaka</name>
    <dbReference type="NCBI Taxonomy" id="30732"/>
    <lineage>
        <taxon>Eukaryota</taxon>
        <taxon>Metazoa</taxon>
        <taxon>Chordata</taxon>
        <taxon>Craniata</taxon>
        <taxon>Vertebrata</taxon>
        <taxon>Euteleostomi</taxon>
        <taxon>Actinopterygii</taxon>
        <taxon>Neopterygii</taxon>
        <taxon>Teleostei</taxon>
        <taxon>Neoteleostei</taxon>
        <taxon>Acanthomorphata</taxon>
        <taxon>Ovalentaria</taxon>
        <taxon>Atherinomorphae</taxon>
        <taxon>Beloniformes</taxon>
        <taxon>Adrianichthyidae</taxon>
        <taxon>Oryziinae</taxon>
        <taxon>Oryzias</taxon>
    </lineage>
</organism>
<evidence type="ECO:0000256" key="4">
    <source>
        <dbReference type="ARBA" id="ARBA00023015"/>
    </source>
</evidence>
<dbReference type="PANTHER" id="PTHR16062:SF19">
    <property type="entry name" value="PROTEIN POLYBROMO-1"/>
    <property type="match status" value="1"/>
</dbReference>